<dbReference type="KEGG" id="dmm:dnm_044350"/>
<accession>A0A975BNX9</accession>
<dbReference type="AlphaFoldDB" id="A0A975BNX9"/>
<organism evidence="2 3">
    <name type="scientific">Desulfonema magnum</name>
    <dbReference type="NCBI Taxonomy" id="45655"/>
    <lineage>
        <taxon>Bacteria</taxon>
        <taxon>Pseudomonadati</taxon>
        <taxon>Thermodesulfobacteriota</taxon>
        <taxon>Desulfobacteria</taxon>
        <taxon>Desulfobacterales</taxon>
        <taxon>Desulfococcaceae</taxon>
        <taxon>Desulfonema</taxon>
    </lineage>
</organism>
<dbReference type="InterPro" id="IPR007791">
    <property type="entry name" value="DjlA_N"/>
</dbReference>
<gene>
    <name evidence="2" type="ORF">dnm_044350</name>
</gene>
<reference evidence="2" key="1">
    <citation type="journal article" date="2021" name="Microb. Physiol.">
        <title>Proteogenomic Insights into the Physiology of Marine, Sulfate-Reducing, Filamentous Desulfonema limicola and Desulfonema magnum.</title>
        <authorList>
            <person name="Schnaars V."/>
            <person name="Wohlbrand L."/>
            <person name="Scheve S."/>
            <person name="Hinrichs C."/>
            <person name="Reinhardt R."/>
            <person name="Rabus R."/>
        </authorList>
    </citation>
    <scope>NUCLEOTIDE SEQUENCE</scope>
    <source>
        <strain evidence="2">4be13</strain>
    </source>
</reference>
<keyword evidence="3" id="KW-1185">Reference proteome</keyword>
<evidence type="ECO:0000313" key="2">
    <source>
        <dbReference type="EMBL" id="QTA88390.1"/>
    </source>
</evidence>
<dbReference type="Pfam" id="PF05099">
    <property type="entry name" value="TerB"/>
    <property type="match status" value="1"/>
</dbReference>
<sequence>MGILDKVKTWASDAKEEVKRFKSKNFMEAVTAGCAMVAFADGVIKPEEKAKMAGFIQRNEALSVFDMSQVIKSFEKNVNNFEFDLHIGKGEALKTISKIKKNSDEARLLVRVCCAIGASDGDFDEDEKKVVSEICQELGLDPGEFGISEAKTRI</sequence>
<protein>
    <submittedName>
        <fullName evidence="2">Tellurite resistance protein, TerB-like</fullName>
    </submittedName>
</protein>
<proteinExistence type="predicted"/>
<dbReference type="Proteomes" id="UP000663722">
    <property type="component" value="Chromosome"/>
</dbReference>
<name>A0A975BNX9_9BACT</name>
<feature type="domain" description="Co-chaperone DjlA N-terminal" evidence="1">
    <location>
        <begin position="28"/>
        <end position="145"/>
    </location>
</feature>
<evidence type="ECO:0000259" key="1">
    <source>
        <dbReference type="Pfam" id="PF05099"/>
    </source>
</evidence>
<dbReference type="Gene3D" id="1.10.3680.10">
    <property type="entry name" value="TerB-like"/>
    <property type="match status" value="1"/>
</dbReference>
<dbReference type="InterPro" id="IPR029024">
    <property type="entry name" value="TerB-like"/>
</dbReference>
<dbReference type="CDD" id="cd07176">
    <property type="entry name" value="terB"/>
    <property type="match status" value="1"/>
</dbReference>
<dbReference type="SUPFAM" id="SSF158682">
    <property type="entry name" value="TerB-like"/>
    <property type="match status" value="1"/>
</dbReference>
<dbReference type="EMBL" id="CP061800">
    <property type="protein sequence ID" value="QTA88390.1"/>
    <property type="molecule type" value="Genomic_DNA"/>
</dbReference>
<evidence type="ECO:0000313" key="3">
    <source>
        <dbReference type="Proteomes" id="UP000663722"/>
    </source>
</evidence>
<dbReference type="RefSeq" id="WP_207683179.1">
    <property type="nucleotide sequence ID" value="NZ_CP061800.1"/>
</dbReference>